<keyword evidence="1" id="KW-1133">Transmembrane helix</keyword>
<keyword evidence="1" id="KW-0812">Transmembrane</keyword>
<organism evidence="2 3">
    <name type="scientific">Didymella glomerata</name>
    <dbReference type="NCBI Taxonomy" id="749621"/>
    <lineage>
        <taxon>Eukaryota</taxon>
        <taxon>Fungi</taxon>
        <taxon>Dikarya</taxon>
        <taxon>Ascomycota</taxon>
        <taxon>Pezizomycotina</taxon>
        <taxon>Dothideomycetes</taxon>
        <taxon>Pleosporomycetidae</taxon>
        <taxon>Pleosporales</taxon>
        <taxon>Pleosporineae</taxon>
        <taxon>Didymellaceae</taxon>
        <taxon>Didymella</taxon>
    </lineage>
</organism>
<dbReference type="Proteomes" id="UP001140562">
    <property type="component" value="Unassembled WGS sequence"/>
</dbReference>
<gene>
    <name evidence="2" type="ORF">N0V87_008749</name>
</gene>
<reference evidence="2" key="1">
    <citation type="submission" date="2022-10" db="EMBL/GenBank/DDBJ databases">
        <title>Tapping the CABI collections for fungal endophytes: first genome assemblies for Collariella, Neodidymelliopsis, Ascochyta clinopodiicola, Didymella pomorum, Didymosphaeria variabile, Neocosmospora piperis and Neocucurbitaria cava.</title>
        <authorList>
            <person name="Hill R."/>
        </authorList>
    </citation>
    <scope>NUCLEOTIDE SEQUENCE</scope>
    <source>
        <strain evidence="2">IMI 360193</strain>
    </source>
</reference>
<accession>A0A9W8WSF9</accession>
<protein>
    <submittedName>
        <fullName evidence="2">Uncharacterized protein</fullName>
    </submittedName>
</protein>
<feature type="transmembrane region" description="Helical" evidence="1">
    <location>
        <begin position="127"/>
        <end position="149"/>
    </location>
</feature>
<sequence length="181" mass="20442">MISQGTTAQNQMLHLMACMHNKRSSKILQQDRIEDIATDCELICFLRKQYRKRRSRLRSFLSLKTVQGIHFVKFHLPMGSNVIIRPHGVSWIVEQLPKRKWGELFGKPEQPAEGWGIYYKEGWDTGLIAIVVFLLLSASLLFSVLWTTLRDDIQGAFGVGAWMVGIGGALLAVIVTQADSV</sequence>
<dbReference type="AlphaFoldDB" id="A0A9W8WSF9"/>
<keyword evidence="1" id="KW-0472">Membrane</keyword>
<feature type="transmembrane region" description="Helical" evidence="1">
    <location>
        <begin position="155"/>
        <end position="175"/>
    </location>
</feature>
<evidence type="ECO:0000256" key="1">
    <source>
        <dbReference type="SAM" id="Phobius"/>
    </source>
</evidence>
<comment type="caution">
    <text evidence="2">The sequence shown here is derived from an EMBL/GenBank/DDBJ whole genome shotgun (WGS) entry which is preliminary data.</text>
</comment>
<name>A0A9W8WSF9_9PLEO</name>
<evidence type="ECO:0000313" key="3">
    <source>
        <dbReference type="Proteomes" id="UP001140562"/>
    </source>
</evidence>
<evidence type="ECO:0000313" key="2">
    <source>
        <dbReference type="EMBL" id="KAJ4331945.1"/>
    </source>
</evidence>
<dbReference type="EMBL" id="JAPEUV010000132">
    <property type="protein sequence ID" value="KAJ4331945.1"/>
    <property type="molecule type" value="Genomic_DNA"/>
</dbReference>
<dbReference type="OrthoDB" id="5355526at2759"/>
<keyword evidence="3" id="KW-1185">Reference proteome</keyword>
<proteinExistence type="predicted"/>